<evidence type="ECO:0000256" key="7">
    <source>
        <dbReference type="SAM" id="Phobius"/>
    </source>
</evidence>
<evidence type="ECO:0008006" key="10">
    <source>
        <dbReference type="Google" id="ProtNLM"/>
    </source>
</evidence>
<dbReference type="Pfam" id="PF01733">
    <property type="entry name" value="Nucleoside_tran"/>
    <property type="match status" value="2"/>
</dbReference>
<feature type="transmembrane region" description="Helical" evidence="7">
    <location>
        <begin position="38"/>
        <end position="60"/>
    </location>
</feature>
<evidence type="ECO:0000256" key="6">
    <source>
        <dbReference type="ARBA" id="ARBA00023136"/>
    </source>
</evidence>
<sequence>MILETKKVSLGSIQPNKIITDNKLKEKWNDVDEPKDKFYIIHVLFLLVGIVHIMPFSFFINANGYWMYKFRNLSAEITDTDSRTVLQTHFSPGISIGNTVPVLVFMLGSTFYGYKIKARLRVLGSLFVFTTCFILMTAFVLINTDSWQLGFFILTMIILSFISGSNAVFEIATLAILSKFPQSYMKIYLMGQGIAGLFTAILQILSLAIGTSTTTSALIYFVIGSLCMGFTLVLFFCSKYNTCYNFHNGKIEENTKKDLISFAEMKYLFKVLWPCTVMYTIFMLTVQPTHTAITALVVSEDYGNGNPWNDIYYVPVITFLYSDITALLGRIASNKVNKSINGYLLNIIMFVRMIIFVPLIYFCNALPRHHFPVLLPHDWQYIIIMGLFSFTNGYTINMVFLEVAKLKKNSSENCGWSTPKKVEDAFMVFMSCAAITGPVITPLGIFAVELL</sequence>
<feature type="transmembrane region" description="Helical" evidence="7">
    <location>
        <begin position="425"/>
        <end position="448"/>
    </location>
</feature>
<dbReference type="SUPFAM" id="SSF103473">
    <property type="entry name" value="MFS general substrate transporter"/>
    <property type="match status" value="1"/>
</dbReference>
<feature type="transmembrane region" description="Helical" evidence="7">
    <location>
        <begin position="311"/>
        <end position="331"/>
    </location>
</feature>
<comment type="subcellular location">
    <subcellularLocation>
        <location evidence="1">Membrane</location>
        <topology evidence="1">Multi-pass membrane protein</topology>
    </subcellularLocation>
</comment>
<feature type="transmembrane region" description="Helical" evidence="7">
    <location>
        <begin position="267"/>
        <end position="286"/>
    </location>
</feature>
<organism evidence="8 9">
    <name type="scientific">Rhamnusium bicolor</name>
    <dbReference type="NCBI Taxonomy" id="1586634"/>
    <lineage>
        <taxon>Eukaryota</taxon>
        <taxon>Metazoa</taxon>
        <taxon>Ecdysozoa</taxon>
        <taxon>Arthropoda</taxon>
        <taxon>Hexapoda</taxon>
        <taxon>Insecta</taxon>
        <taxon>Pterygota</taxon>
        <taxon>Neoptera</taxon>
        <taxon>Endopterygota</taxon>
        <taxon>Coleoptera</taxon>
        <taxon>Polyphaga</taxon>
        <taxon>Cucujiformia</taxon>
        <taxon>Chrysomeloidea</taxon>
        <taxon>Cerambycidae</taxon>
        <taxon>Lepturinae</taxon>
        <taxon>Rhagiini</taxon>
        <taxon>Rhamnusium</taxon>
    </lineage>
</organism>
<name>A0AAV8YGB1_9CUCU</name>
<evidence type="ECO:0000256" key="4">
    <source>
        <dbReference type="ARBA" id="ARBA00022692"/>
    </source>
</evidence>
<accession>A0AAV8YGB1</accession>
<gene>
    <name evidence="8" type="ORF">NQ314_008166</name>
</gene>
<keyword evidence="3" id="KW-0813">Transport</keyword>
<evidence type="ECO:0000313" key="9">
    <source>
        <dbReference type="Proteomes" id="UP001162156"/>
    </source>
</evidence>
<dbReference type="GO" id="GO:0005886">
    <property type="term" value="C:plasma membrane"/>
    <property type="evidence" value="ECO:0007669"/>
    <property type="project" value="TreeGrafter"/>
</dbReference>
<dbReference type="AlphaFoldDB" id="A0AAV8YGB1"/>
<feature type="transmembrane region" description="Helical" evidence="7">
    <location>
        <begin position="94"/>
        <end position="114"/>
    </location>
</feature>
<keyword evidence="4 7" id="KW-0812">Transmembrane</keyword>
<evidence type="ECO:0000256" key="3">
    <source>
        <dbReference type="ARBA" id="ARBA00022448"/>
    </source>
</evidence>
<feature type="transmembrane region" description="Helical" evidence="7">
    <location>
        <begin position="149"/>
        <end position="177"/>
    </location>
</feature>
<feature type="transmembrane region" description="Helical" evidence="7">
    <location>
        <begin position="381"/>
        <end position="404"/>
    </location>
</feature>
<feature type="transmembrane region" description="Helical" evidence="7">
    <location>
        <begin position="217"/>
        <end position="237"/>
    </location>
</feature>
<dbReference type="Proteomes" id="UP001162156">
    <property type="component" value="Unassembled WGS sequence"/>
</dbReference>
<proteinExistence type="inferred from homology"/>
<evidence type="ECO:0000256" key="5">
    <source>
        <dbReference type="ARBA" id="ARBA00022989"/>
    </source>
</evidence>
<feature type="transmembrane region" description="Helical" evidence="7">
    <location>
        <begin position="343"/>
        <end position="361"/>
    </location>
</feature>
<evidence type="ECO:0000256" key="1">
    <source>
        <dbReference type="ARBA" id="ARBA00004141"/>
    </source>
</evidence>
<dbReference type="PANTHER" id="PTHR10332:SF88">
    <property type="entry name" value="EQUILIBRATIVE NUCLEOSIDE TRANSPORTER 1, ISOFORM A"/>
    <property type="match status" value="1"/>
</dbReference>
<comment type="similarity">
    <text evidence="2">Belongs to the SLC29A/ENT transporter (TC 2.A.57) family.</text>
</comment>
<keyword evidence="9" id="KW-1185">Reference proteome</keyword>
<reference evidence="8" key="1">
    <citation type="journal article" date="2023" name="Insect Mol. Biol.">
        <title>Genome sequencing provides insights into the evolution of gene families encoding plant cell wall-degrading enzymes in longhorned beetles.</title>
        <authorList>
            <person name="Shin N.R."/>
            <person name="Okamura Y."/>
            <person name="Kirsch R."/>
            <person name="Pauchet Y."/>
        </authorList>
    </citation>
    <scope>NUCLEOTIDE SEQUENCE</scope>
    <source>
        <strain evidence="8">RBIC_L_NR</strain>
    </source>
</reference>
<dbReference type="EMBL" id="JANEYF010002222">
    <property type="protein sequence ID" value="KAJ8949595.1"/>
    <property type="molecule type" value="Genomic_DNA"/>
</dbReference>
<comment type="caution">
    <text evidence="8">The sequence shown here is derived from an EMBL/GenBank/DDBJ whole genome shotgun (WGS) entry which is preliminary data.</text>
</comment>
<protein>
    <recommendedName>
        <fullName evidence="10">Equilibrative nucleoside transporter</fullName>
    </recommendedName>
</protein>
<evidence type="ECO:0000256" key="2">
    <source>
        <dbReference type="ARBA" id="ARBA00007965"/>
    </source>
</evidence>
<dbReference type="PRINTS" id="PR01130">
    <property type="entry name" value="DERENTRNSPRT"/>
</dbReference>
<feature type="transmembrane region" description="Helical" evidence="7">
    <location>
        <begin position="126"/>
        <end position="143"/>
    </location>
</feature>
<evidence type="ECO:0000313" key="8">
    <source>
        <dbReference type="EMBL" id="KAJ8949595.1"/>
    </source>
</evidence>
<dbReference type="GO" id="GO:0005337">
    <property type="term" value="F:nucleoside transmembrane transporter activity"/>
    <property type="evidence" value="ECO:0007669"/>
    <property type="project" value="InterPro"/>
</dbReference>
<keyword evidence="5 7" id="KW-1133">Transmembrane helix</keyword>
<dbReference type="PANTHER" id="PTHR10332">
    <property type="entry name" value="EQUILIBRATIVE NUCLEOSIDE TRANSPORTER"/>
    <property type="match status" value="1"/>
</dbReference>
<dbReference type="InterPro" id="IPR036259">
    <property type="entry name" value="MFS_trans_sf"/>
</dbReference>
<dbReference type="InterPro" id="IPR002259">
    <property type="entry name" value="Eqnu_transpt"/>
</dbReference>
<keyword evidence="6 7" id="KW-0472">Membrane</keyword>
<feature type="transmembrane region" description="Helical" evidence="7">
    <location>
        <begin position="189"/>
        <end position="211"/>
    </location>
</feature>